<name>A0ABQ4GZ85_9ACTN</name>
<reference evidence="1 2" key="1">
    <citation type="submission" date="2021-01" db="EMBL/GenBank/DDBJ databases">
        <title>Whole genome shotgun sequence of Microbispora siamensis NBRC 104113.</title>
        <authorList>
            <person name="Komaki H."/>
            <person name="Tamura T."/>
        </authorList>
    </citation>
    <scope>NUCLEOTIDE SEQUENCE [LARGE SCALE GENOMIC DNA]</scope>
    <source>
        <strain evidence="1 2">NBRC 104113</strain>
    </source>
</reference>
<dbReference type="RefSeq" id="WP_204052519.1">
    <property type="nucleotide sequence ID" value="NZ_BOOF01000058.1"/>
</dbReference>
<accession>A0ABQ4GZ85</accession>
<proteinExistence type="predicted"/>
<comment type="caution">
    <text evidence="1">The sequence shown here is derived from an EMBL/GenBank/DDBJ whole genome shotgun (WGS) entry which is preliminary data.</text>
</comment>
<evidence type="ECO:0000313" key="1">
    <source>
        <dbReference type="EMBL" id="GIH66737.1"/>
    </source>
</evidence>
<evidence type="ECO:0000313" key="2">
    <source>
        <dbReference type="Proteomes" id="UP000660454"/>
    </source>
</evidence>
<protein>
    <submittedName>
        <fullName evidence="1">Uncharacterized protein</fullName>
    </submittedName>
</protein>
<organism evidence="1 2">
    <name type="scientific">Microbispora siamensis</name>
    <dbReference type="NCBI Taxonomy" id="564413"/>
    <lineage>
        <taxon>Bacteria</taxon>
        <taxon>Bacillati</taxon>
        <taxon>Actinomycetota</taxon>
        <taxon>Actinomycetes</taxon>
        <taxon>Streptosporangiales</taxon>
        <taxon>Streptosporangiaceae</taxon>
        <taxon>Microbispora</taxon>
    </lineage>
</organism>
<sequence length="294" mass="31871">MLRLVMTLLAAVPLLGGGRLLTGPRTFEEHAAQAVETWRTSGAAEIWRDGFVPVGDLTVMPPEVREQIEHDEEYGWVVAGPLPASPGAGQVRWDDGSAMRVPVIGPAEALQAVSPWPEEWIWPDRHTYPDGEAYKLTGAEFTTIRLETVRGMATVPAWRLHFSNLPGPIDRVAADQEALDTVKRAVGRHDPGDEQIMDVEARGERRLLVRYEYGTCNGELLDVVLRVSEQPDVVVLGLDVPFQGDGPCAGTGMGGQGVVGLDRPLGDRVVLDAMSGLPVLCLRRAPDACGSRNT</sequence>
<dbReference type="Proteomes" id="UP000660454">
    <property type="component" value="Unassembled WGS sequence"/>
</dbReference>
<gene>
    <name evidence="1" type="ORF">Msi02_75540</name>
</gene>
<dbReference type="EMBL" id="BOOF01000058">
    <property type="protein sequence ID" value="GIH66737.1"/>
    <property type="molecule type" value="Genomic_DNA"/>
</dbReference>
<keyword evidence="2" id="KW-1185">Reference proteome</keyword>